<gene>
    <name evidence="1" type="ORF">CCAX7_14290</name>
</gene>
<protein>
    <submittedName>
        <fullName evidence="1">Uncharacterized protein</fullName>
    </submittedName>
</protein>
<dbReference type="KEGG" id="ccot:CCAX7_14290"/>
<organism evidence="1 2">
    <name type="scientific">Capsulimonas corticalis</name>
    <dbReference type="NCBI Taxonomy" id="2219043"/>
    <lineage>
        <taxon>Bacteria</taxon>
        <taxon>Bacillati</taxon>
        <taxon>Armatimonadota</taxon>
        <taxon>Armatimonadia</taxon>
        <taxon>Capsulimonadales</taxon>
        <taxon>Capsulimonadaceae</taxon>
        <taxon>Capsulimonas</taxon>
    </lineage>
</organism>
<evidence type="ECO:0000313" key="2">
    <source>
        <dbReference type="Proteomes" id="UP000287394"/>
    </source>
</evidence>
<dbReference type="InterPro" id="IPR013324">
    <property type="entry name" value="RNA_pol_sigma_r3/r4-like"/>
</dbReference>
<dbReference type="Gene3D" id="1.20.140.160">
    <property type="match status" value="1"/>
</dbReference>
<reference evidence="1 2" key="1">
    <citation type="journal article" date="2019" name="Int. J. Syst. Evol. Microbiol.">
        <title>Capsulimonas corticalis gen. nov., sp. nov., an aerobic capsulated bacterium, of a novel bacterial order, Capsulimonadales ord. nov., of the class Armatimonadia of the phylum Armatimonadetes.</title>
        <authorList>
            <person name="Li J."/>
            <person name="Kudo C."/>
            <person name="Tonouchi A."/>
        </authorList>
    </citation>
    <scope>NUCLEOTIDE SEQUENCE [LARGE SCALE GENOMIC DNA]</scope>
    <source>
        <strain evidence="1 2">AX-7</strain>
    </source>
</reference>
<dbReference type="EMBL" id="AP025739">
    <property type="protein sequence ID" value="BDI29378.1"/>
    <property type="molecule type" value="Genomic_DNA"/>
</dbReference>
<name>A0A402D750_9BACT</name>
<proteinExistence type="predicted"/>
<keyword evidence="2" id="KW-1185">Reference proteome</keyword>
<dbReference type="AlphaFoldDB" id="A0A402D750"/>
<sequence>MKSTSTRVRRPAFPNREYERWFFVTCRVQALLVLRAGYPHLVDEGISCAHRAAWLTHVAGGAPALVTCSARRAAIQVLRDWRGRTRENVYGNRDTVNGTISFDSMEDADERLGVLWIDPGFERVDGEDAFERLVGLAANADQQTALREYYGLRFNDREIAEHLGVSGSRAAQIRNAGLKVLREKLTGLDIEV</sequence>
<accession>A0A402D750</accession>
<evidence type="ECO:0000313" key="1">
    <source>
        <dbReference type="EMBL" id="BDI29378.1"/>
    </source>
</evidence>
<dbReference type="RefSeq" id="WP_119325268.1">
    <property type="nucleotide sequence ID" value="NZ_AP025739.1"/>
</dbReference>
<dbReference type="SUPFAM" id="SSF88659">
    <property type="entry name" value="Sigma3 and sigma4 domains of RNA polymerase sigma factors"/>
    <property type="match status" value="1"/>
</dbReference>
<dbReference type="Proteomes" id="UP000287394">
    <property type="component" value="Chromosome"/>
</dbReference>